<name>A0AAE3INW0_9BACT</name>
<evidence type="ECO:0000313" key="7">
    <source>
        <dbReference type="EMBL" id="MCU7695394.1"/>
    </source>
</evidence>
<feature type="transmembrane region" description="Helical" evidence="3">
    <location>
        <begin position="460"/>
        <end position="485"/>
    </location>
</feature>
<dbReference type="GO" id="GO:0030246">
    <property type="term" value="F:carbohydrate binding"/>
    <property type="evidence" value="ECO:0007669"/>
    <property type="project" value="InterPro"/>
</dbReference>
<protein>
    <submittedName>
        <fullName evidence="7">Cyclic beta 1-2 glucan synthetase</fullName>
    </submittedName>
</protein>
<keyword evidence="3" id="KW-0472">Membrane</keyword>
<dbReference type="PANTHER" id="PTHR37469:SF2">
    <property type="entry name" value="CELLOBIONIC ACID PHOSPHORYLASE"/>
    <property type="match status" value="1"/>
</dbReference>
<dbReference type="InterPro" id="IPR052047">
    <property type="entry name" value="GH94_Enzymes"/>
</dbReference>
<dbReference type="Gene3D" id="2.60.420.10">
    <property type="entry name" value="Maltose phosphorylase, domain 3"/>
    <property type="match status" value="1"/>
</dbReference>
<organism evidence="7 8">
    <name type="scientific">Haoranjiania flava</name>
    <dbReference type="NCBI Taxonomy" id="1856322"/>
    <lineage>
        <taxon>Bacteria</taxon>
        <taxon>Pseudomonadati</taxon>
        <taxon>Bacteroidota</taxon>
        <taxon>Chitinophagia</taxon>
        <taxon>Chitinophagales</taxon>
        <taxon>Chitinophagaceae</taxon>
        <taxon>Haoranjiania</taxon>
    </lineage>
</organism>
<comment type="caution">
    <text evidence="7">The sequence shown here is derived from an EMBL/GenBank/DDBJ whole genome shotgun (WGS) entry which is preliminary data.</text>
</comment>
<dbReference type="InterPro" id="IPR029044">
    <property type="entry name" value="Nucleotide-diphossugar_trans"/>
</dbReference>
<feature type="domain" description="Glycosyl hydrolase 94 supersandwich" evidence="4">
    <location>
        <begin position="2126"/>
        <end position="2393"/>
    </location>
</feature>
<dbReference type="Proteomes" id="UP001209317">
    <property type="component" value="Unassembled WGS sequence"/>
</dbReference>
<evidence type="ECO:0000313" key="8">
    <source>
        <dbReference type="Proteomes" id="UP001209317"/>
    </source>
</evidence>
<evidence type="ECO:0000259" key="6">
    <source>
        <dbReference type="Pfam" id="PF17167"/>
    </source>
</evidence>
<keyword evidence="8" id="KW-1185">Reference proteome</keyword>
<feature type="transmembrane region" description="Helical" evidence="3">
    <location>
        <begin position="841"/>
        <end position="858"/>
    </location>
</feature>
<keyword evidence="3" id="KW-1133">Transmembrane helix</keyword>
<dbReference type="EMBL" id="JAOTPL010000026">
    <property type="protein sequence ID" value="MCU7695394.1"/>
    <property type="molecule type" value="Genomic_DNA"/>
</dbReference>
<dbReference type="InterPro" id="IPR011013">
    <property type="entry name" value="Gal_mutarotase_sf_dom"/>
</dbReference>
<feature type="transmembrane region" description="Helical" evidence="3">
    <location>
        <begin position="431"/>
        <end position="454"/>
    </location>
</feature>
<feature type="transmembrane region" description="Helical" evidence="3">
    <location>
        <begin position="864"/>
        <end position="885"/>
    </location>
</feature>
<dbReference type="SUPFAM" id="SSF48208">
    <property type="entry name" value="Six-hairpin glycosidases"/>
    <property type="match status" value="1"/>
</dbReference>
<keyword evidence="3" id="KW-0812">Transmembrane</keyword>
<feature type="domain" description="Glycosyl hydrolase 94 catalytic" evidence="6">
    <location>
        <begin position="2409"/>
        <end position="2831"/>
    </location>
</feature>
<gene>
    <name evidence="7" type="ORF">OD355_12785</name>
</gene>
<proteinExistence type="predicted"/>
<dbReference type="InterPro" id="IPR019282">
    <property type="entry name" value="Glycoamylase-like_cons_dom"/>
</dbReference>
<evidence type="ECO:0000256" key="1">
    <source>
        <dbReference type="ARBA" id="ARBA00022676"/>
    </source>
</evidence>
<dbReference type="CDD" id="cd11756">
    <property type="entry name" value="GH94N_ChvB_NdvB_1_like"/>
    <property type="match status" value="1"/>
</dbReference>
<feature type="transmembrane region" description="Helical" evidence="3">
    <location>
        <begin position="987"/>
        <end position="1009"/>
    </location>
</feature>
<dbReference type="CDD" id="cd11753">
    <property type="entry name" value="GH94N_ChvB_NdvB_2_like"/>
    <property type="match status" value="1"/>
</dbReference>
<dbReference type="InterPro" id="IPR037820">
    <property type="entry name" value="GH94N_NdvB"/>
</dbReference>
<dbReference type="InterPro" id="IPR010383">
    <property type="entry name" value="Glyco_hydrolase_94_b-supersand"/>
</dbReference>
<dbReference type="InterPro" id="IPR037018">
    <property type="entry name" value="GH65_N"/>
</dbReference>
<dbReference type="Gene3D" id="1.50.10.140">
    <property type="match status" value="2"/>
</dbReference>
<evidence type="ECO:0000256" key="3">
    <source>
        <dbReference type="SAM" id="Phobius"/>
    </source>
</evidence>
<dbReference type="InterPro" id="IPR008928">
    <property type="entry name" value="6-hairpin_glycosidase_sf"/>
</dbReference>
<sequence length="2905" mass="332540">MESKKNLMKIIAESSYDKLMRLRSQYEKDIQRKGKGKTLDTQRFELYSARQMEVHGVRIAQSHSIDTATASDTILKRLGDNEDTLETVRGLLADSVTANMPIVPAAEWYLDNYYLIDEQISISKKHLPKEYNRNLPHLSKGGSAGLPRVYDIALEIISHTDGRIDLANVVSFINAYQSVTPLTIGELWALPIMLRIALIENLRRLANRLAIDRIDKNLANHWADSVLQKAEKNQRDVILVIADMAKSKINLTSAFVTEFFRRLQGRGAAVAIPLTWIEQQLVDQGHTSSELLNFESQRQATDQVTMRNTIESIRILKETEWKDFVESVSTVDKILQQDINGVYGNMDFSTRDNYRHVIEHFARRSDFSEAAIAEKAINMAKNNAIKNEHPRKCHVGYFLLDKKGRAELQQEIHMRMTFNDKLKLATGRQRLIIYIGSIVLLSLFLAFCVSLFLYNRGIDTWLVLFAGIISWGAFSQFVMSVVNWLSTIIVRPSPLPKMDYSGDIPTSDSTMVVVPCMLGSTSIIDGLIEDMEVRYLGNSDDNLYYALLTDFPDAAAETMPDDEQLTAYAKQQIELLNEKYKKTSKDIFYLFHRPRKWNPREKKWMGEERKRGKLSALNNLLLDNSKTEPFSLIVGDISKLGKIKYVITLDVDTQLPRETARQFVGAMAHPLNIPVLHERWNRVVEGYGILQPRVAVSLPGENSSYYKRMHGNDSGLDPYTRVVSDVYQDLFREGSFVGKGIYDLEVFEKVLGERFPDNRILSHDLLEGNYIRSGYLTDVELYEEYPSTYAADVNRRHRWIRGDWQIAAWALPFAPNKAGKLKKTYLSSLSRWKIIDNLRRSLVPMALLLLMMLGWTLLPKKNIWPLIVIGVLFLPNITSSVWHFFHKSKEVNLKFHLYDVTRNFITGLTHFVFNFAVLPFEAFNNLDAIVKALWRMIISKRKLLEWTPSASQQFKSNGSVADAFRFMWIAPVLSIALLVYLSVYVPAALLTAIPITLLWITSPYMVWWLSKPREKKIAELSAEDTIYLRALARKTWLFFETFVTEEDNWLPPDNYQQHPKEAIAHRTSPTNIGMSLLSSLSAYDFGYITAGQLIKSTERTIETMTKMERYGGHFYNWYDTQTLEPLYPLYVSTVDSGNLSGHLLTLRQGLLDIPADKVIDNKLFNGLLDTIAVMQSELGTLEQASLNRFKADIREFYEKTPVQISEVLVALAHFEEISKEHINKFQVIQQNVGAVWMQKLEKQLQDIRAELEFYMPWIIHLPLHEKHTELAFLNEVPTFKDLATYTERAYPVLDQVIKTTADLKEKEILLEVKQKISYASRTATELITRIDKLSRQCNLFVDVEYDFLYDRDKKLLHIGYNVSEHRKDASYYDLLASEARLAIYVAIAQGRIPQQSWFALGRLLTMGDKAPVLLSWSGSMFEYLMPQLVMPTYPNTLIDQTSKAMVERQIEYGKQNGIPWGVSESGYNMVDANLNYQYKAFGVPGMGLKRGLGEDLVIAPYATMLALMVAPKESCDNLRLMSKKGFEGRYGFFEAIDYTASRLPRKQSYEIIRSFMVHHQGMGLLALAYILLDKKMQMRFREDPQFQSTILLLQERIPRVSNYYTQDTELSDLITSTPEPQMRINNTPNTIIPDIQLLSNGKYQMMLTNAGGGYSRWNNIAITRWREDTTLDNWGLFCYIKDVETGKYWSNTHQPTQVESKDYETIFSKGHVEFRRNDNGFEVKTEAVVSPEDDIEMRRVRITNRNSSKKTIEITSYAEVVLAPQAADEAHPAFSNLFVQTRIVPAKSAIMCTRRARSNNETPPWMFHQMSVSGVEIDAVSYETDRMKFIGRGYSVQKPEVLEKNVALSGMQGSVLDPIVAIRYRISLKPNQTASFDLVIGIAHTEEICEGLMSKYQDKYLKNRAFELSWTHSQVLLRQINAAEADAQLFNRIASSIIYSNPSYRADSNIIKSNNRGQSSLWGYAISGDLPIVLLKIQNNEELELTKYLIKAHMYWHLKGLSVDLVIWNEDYGSYRQELQDEIQNYIAAMSSVYINERPGRIYVRTGDQISNEDRILFQTVARVIFDGAAGSLSEQVNKKVLSKAMPAAIQPVYSVLRETLPKQKLALPDDLIFNNSVGGYTSDGKEYVILTTPEKTTPAPWSNLIANEKIGTVVTQSGSAYTWVDNAHEYRLTPWYNDPVGERAGEAFFIRDEETARFWSPMPYPKTSKYPYLTRHGFGYSVFEHVEGNIYTTMKVFVDAEESVKFFELRIKNNSGEDRKLSVTGFAQWVLGDSPHKTGMYVITEKDVNGAIFSRNKYNTTYAEKVNFFDVDGTDKSFTGDRVEFIGRNGNIERPAAMRRSKLSGRVGAAYDPCAAIQLKINIYKEEEKIIVFRLGSGNNITEAKLLCDKFKGRAACEAAFERVKDKWTDILDDIRINTPDKALNVLANGWLTYQVLASRYWGRSGFYQSGGAYGFRDQLQDVMSLMHNHKDISRGHILRAASRQFKEGDVQHWWHPPTGRGVRTTCSDDYLWLPYATARYVEITGDKDILGESVPFIEGRLLRPNEESYYDLPVFLNHYESLYKHCVYAIRYGLKFGKHGLPLIGSGDWNDGMDKVGEHDKGESVWLGFFLYDVLIKFIDIAHMNDDPEFAEECRMQAEILKDNINKHAWDGKWYRRAYFDDGTPLGSAENEECKIDSISQSWSVLSGAGLPERSAEAMEALNEHLVNREHGFIKLLTPAFDKANPNPGYIKGYLPGVRENGGQYTHAAIWSLMAFAKLKDQRAWELFSLINPVNLGKTEKKIERYKVEPYVISADIYGVAPHEGRGGWSWYTGSAAWMYQFIIESLLGLRRKAEKLYFDPCVPENWNSFRIDYKYENTLYRISVFNTNSGKPARYITDGAELQSDYITLVNDEQTHQVEVHV</sequence>
<dbReference type="InterPro" id="IPR012341">
    <property type="entry name" value="6hp_glycosidase-like_sf"/>
</dbReference>
<dbReference type="Gene3D" id="1.50.10.10">
    <property type="match status" value="1"/>
</dbReference>
<dbReference type="Pfam" id="PF17167">
    <property type="entry name" value="Glyco_hydro_94"/>
    <property type="match status" value="1"/>
</dbReference>
<dbReference type="RefSeq" id="WP_263038882.1">
    <property type="nucleotide sequence ID" value="NZ_JAOTPL010000026.1"/>
</dbReference>
<feature type="transmembrane region" description="Helical" evidence="3">
    <location>
        <begin position="963"/>
        <end position="981"/>
    </location>
</feature>
<evidence type="ECO:0000259" key="5">
    <source>
        <dbReference type="Pfam" id="PF10091"/>
    </source>
</evidence>
<dbReference type="Gene3D" id="2.70.98.40">
    <property type="entry name" value="Glycoside hydrolase, family 65, N-terminal domain"/>
    <property type="match status" value="2"/>
</dbReference>
<dbReference type="SUPFAM" id="SSF74650">
    <property type="entry name" value="Galactose mutarotase-like"/>
    <property type="match status" value="2"/>
</dbReference>
<dbReference type="Pfam" id="PF10091">
    <property type="entry name" value="Glycoamylase"/>
    <property type="match status" value="1"/>
</dbReference>
<dbReference type="Pfam" id="PF06165">
    <property type="entry name" value="GH94_b-supersand"/>
    <property type="match status" value="2"/>
</dbReference>
<dbReference type="Gene3D" id="3.90.1200.10">
    <property type="match status" value="1"/>
</dbReference>
<dbReference type="PANTHER" id="PTHR37469">
    <property type="entry name" value="CELLOBIONIC ACID PHOSPHORYLASE-RELATED"/>
    <property type="match status" value="1"/>
</dbReference>
<dbReference type="InterPro" id="IPR033432">
    <property type="entry name" value="GH94_catalytic"/>
</dbReference>
<accession>A0AAE3INW0</accession>
<evidence type="ECO:0000259" key="4">
    <source>
        <dbReference type="Pfam" id="PF06165"/>
    </source>
</evidence>
<dbReference type="GO" id="GO:0005975">
    <property type="term" value="P:carbohydrate metabolic process"/>
    <property type="evidence" value="ECO:0007669"/>
    <property type="project" value="InterPro"/>
</dbReference>
<keyword evidence="2" id="KW-0808">Transferase</keyword>
<feature type="domain" description="Glycoamylase-like" evidence="5">
    <location>
        <begin position="1371"/>
        <end position="1570"/>
    </location>
</feature>
<dbReference type="InterPro" id="IPR037824">
    <property type="entry name" value="GH94N_2_NdvB"/>
</dbReference>
<feature type="domain" description="Glycosyl hydrolase 94 supersandwich" evidence="4">
    <location>
        <begin position="1619"/>
        <end position="1898"/>
    </location>
</feature>
<dbReference type="SMART" id="SM01068">
    <property type="entry name" value="CBM_X"/>
    <property type="match status" value="2"/>
</dbReference>
<dbReference type="GO" id="GO:0016757">
    <property type="term" value="F:glycosyltransferase activity"/>
    <property type="evidence" value="ECO:0007669"/>
    <property type="project" value="UniProtKB-KW"/>
</dbReference>
<dbReference type="SUPFAM" id="SSF53448">
    <property type="entry name" value="Nucleotide-diphospho-sugar transferases"/>
    <property type="match status" value="1"/>
</dbReference>
<reference evidence="7" key="1">
    <citation type="submission" date="2022-10" db="EMBL/GenBank/DDBJ databases">
        <authorList>
            <person name="Kim H.S."/>
            <person name="Kim J.-S."/>
            <person name="Suh M.K."/>
            <person name="Eom M.K."/>
            <person name="Lee J.-S."/>
        </authorList>
    </citation>
    <scope>NUCLEOTIDE SEQUENCE</scope>
    <source>
        <strain evidence="7">LIP-5</strain>
    </source>
</reference>
<keyword evidence="1" id="KW-0328">Glycosyltransferase</keyword>
<evidence type="ECO:0000256" key="2">
    <source>
        <dbReference type="ARBA" id="ARBA00022679"/>
    </source>
</evidence>